<protein>
    <submittedName>
        <fullName evidence="2">Uncharacterized protein</fullName>
    </submittedName>
</protein>
<comment type="caution">
    <text evidence="2">The sequence shown here is derived from an EMBL/GenBank/DDBJ whole genome shotgun (WGS) entry which is preliminary data.</text>
</comment>
<dbReference type="STRING" id="301148.B4135_1381"/>
<name>A0A150MCU0_9BACI</name>
<gene>
    <name evidence="2" type="ORF">B4135_1381</name>
</gene>
<dbReference type="Proteomes" id="UP000075683">
    <property type="component" value="Unassembled WGS sequence"/>
</dbReference>
<evidence type="ECO:0000313" key="2">
    <source>
        <dbReference type="EMBL" id="KYD22251.1"/>
    </source>
</evidence>
<dbReference type="AlphaFoldDB" id="A0A150MCU0"/>
<proteinExistence type="predicted"/>
<evidence type="ECO:0000313" key="3">
    <source>
        <dbReference type="Proteomes" id="UP000075683"/>
    </source>
</evidence>
<organism evidence="2 3">
    <name type="scientific">Caldibacillus debilis</name>
    <dbReference type="NCBI Taxonomy" id="301148"/>
    <lineage>
        <taxon>Bacteria</taxon>
        <taxon>Bacillati</taxon>
        <taxon>Bacillota</taxon>
        <taxon>Bacilli</taxon>
        <taxon>Bacillales</taxon>
        <taxon>Bacillaceae</taxon>
        <taxon>Caldibacillus</taxon>
    </lineage>
</organism>
<evidence type="ECO:0000256" key="1">
    <source>
        <dbReference type="SAM" id="MobiDB-lite"/>
    </source>
</evidence>
<accession>A0A150MCU0</accession>
<dbReference type="EMBL" id="LQYT01000012">
    <property type="protein sequence ID" value="KYD22251.1"/>
    <property type="molecule type" value="Genomic_DNA"/>
</dbReference>
<reference evidence="2 3" key="1">
    <citation type="submission" date="2016-01" db="EMBL/GenBank/DDBJ databases">
        <title>Draft Genome Sequences of Seven Thermophilic Sporeformers Isolated from Foods.</title>
        <authorList>
            <person name="Berendsen E.M."/>
            <person name="Wells-Bennik M.H."/>
            <person name="Krawcyk A.O."/>
            <person name="De Jong A."/>
            <person name="Holsappel S."/>
            <person name="Eijlander R.T."/>
            <person name="Kuipers O.P."/>
        </authorList>
    </citation>
    <scope>NUCLEOTIDE SEQUENCE [LARGE SCALE GENOMIC DNA]</scope>
    <source>
        <strain evidence="2 3">B4135</strain>
    </source>
</reference>
<feature type="region of interest" description="Disordered" evidence="1">
    <location>
        <begin position="1"/>
        <end position="25"/>
    </location>
</feature>
<feature type="compositionally biased region" description="Basic and acidic residues" evidence="1">
    <location>
        <begin position="12"/>
        <end position="25"/>
    </location>
</feature>
<sequence>MIRTSPFPFRPLKRDGRKSGEKTGFEKRKNPYYFYFQQFFSILLSGIRVKHDGQT</sequence>